<evidence type="ECO:0000313" key="2">
    <source>
        <dbReference type="EMBL" id="MCX2973026.1"/>
    </source>
</evidence>
<organism evidence="2 3">
    <name type="scientific">Candidatus Seongchinamella marina</name>
    <dbReference type="NCBI Taxonomy" id="2518990"/>
    <lineage>
        <taxon>Bacteria</taxon>
        <taxon>Pseudomonadati</taxon>
        <taxon>Pseudomonadota</taxon>
        <taxon>Gammaproteobacteria</taxon>
        <taxon>Cellvibrionales</taxon>
        <taxon>Halieaceae</taxon>
        <taxon>Seongchinamella</taxon>
    </lineage>
</organism>
<reference evidence="2" key="1">
    <citation type="submission" date="2019-02" db="EMBL/GenBank/DDBJ databases">
        <authorList>
            <person name="Li S.-H."/>
        </authorList>
    </citation>
    <scope>NUCLEOTIDE SEQUENCE</scope>
    <source>
        <strain evidence="2">IMCC8485</strain>
    </source>
</reference>
<dbReference type="Proteomes" id="UP001143307">
    <property type="component" value="Unassembled WGS sequence"/>
</dbReference>
<dbReference type="EMBL" id="SHNP01000002">
    <property type="protein sequence ID" value="MCX2973026.1"/>
    <property type="molecule type" value="Genomic_DNA"/>
</dbReference>
<feature type="transmembrane region" description="Helical" evidence="1">
    <location>
        <begin position="160"/>
        <end position="177"/>
    </location>
</feature>
<keyword evidence="3" id="KW-1185">Reference proteome</keyword>
<comment type="caution">
    <text evidence="2">The sequence shown here is derived from an EMBL/GenBank/DDBJ whole genome shotgun (WGS) entry which is preliminary data.</text>
</comment>
<dbReference type="RefSeq" id="WP_279251987.1">
    <property type="nucleotide sequence ID" value="NZ_SHNP01000002.1"/>
</dbReference>
<sequence length="300" mass="34452">MTVIEHIWPWPWWGVMVAINICNLAICIACFRNSLLRPDGNSTYVRNMRIMGLVFTLVALYRAVFVSRYLYQYAWFDTLANSSLVIRTFAWGAELSFAGLIAFSMLRFNRDMARHDDSYALSRYEKLAPYGLILCIFVAQFFATGGLITKSRLLFAIEESLWSAGFFTILPLAIIQFRRASKQALPSTYIMLRRSSLVLLSWCVIYCSYGLVYHLPTEYWATALEQLRTGEPQLKTGFSAIKDAFKSVNVTHHYPDWGFGFVLWHSAYFSVCVWLSIFLMRAPRYLGAEQQGALLEGRAH</sequence>
<keyword evidence="1" id="KW-0812">Transmembrane</keyword>
<keyword evidence="1" id="KW-0472">Membrane</keyword>
<feature type="transmembrane region" description="Helical" evidence="1">
    <location>
        <begin position="52"/>
        <end position="71"/>
    </location>
</feature>
<proteinExistence type="predicted"/>
<accession>A0ABT3SSQ7</accession>
<protein>
    <submittedName>
        <fullName evidence="2">Uncharacterized protein</fullName>
    </submittedName>
</protein>
<gene>
    <name evidence="2" type="ORF">EYC87_05430</name>
</gene>
<feature type="transmembrane region" description="Helical" evidence="1">
    <location>
        <begin position="12"/>
        <end position="31"/>
    </location>
</feature>
<feature type="transmembrane region" description="Helical" evidence="1">
    <location>
        <begin position="83"/>
        <end position="106"/>
    </location>
</feature>
<evidence type="ECO:0000256" key="1">
    <source>
        <dbReference type="SAM" id="Phobius"/>
    </source>
</evidence>
<evidence type="ECO:0000313" key="3">
    <source>
        <dbReference type="Proteomes" id="UP001143307"/>
    </source>
</evidence>
<feature type="transmembrane region" description="Helical" evidence="1">
    <location>
        <begin position="197"/>
        <end position="215"/>
    </location>
</feature>
<keyword evidence="1" id="KW-1133">Transmembrane helix</keyword>
<name>A0ABT3SSQ7_9GAMM</name>
<feature type="transmembrane region" description="Helical" evidence="1">
    <location>
        <begin position="127"/>
        <end position="148"/>
    </location>
</feature>
<feature type="transmembrane region" description="Helical" evidence="1">
    <location>
        <begin position="257"/>
        <end position="280"/>
    </location>
</feature>